<name>C4Y9M0_CLAL4</name>
<sequence>MRSRSVSGWENLTRNDESGGVRTEVSEELRQNVQGQLTVVTKLLVGETKDNENDSQDDETTQSNWLSADGINGSNGEPVTRQRTGTNQNQVTNSSVVQTLVDVLGRGVTDSLQDNSSVQTQTVVGNIQKEPGTSSTNQNLTVLPLAKVTNEVSWRSLWWSNVVGSGVQSSFGVGNLLQVVVFLHIQLVTRRLGNGQSVVQSNATWNTAKTNQDSPHSVIGLDARANTFLGGVGVFQVVLVARNSNQSHDTGKQSAQTLVGEDSSHDGTSPLGGGELGGNNRRQWVVTTDTDTHEDSHGGENGRERDGSRLTKSTSDNSSENHDNQLKTVNLFSAHNVGKHTKGHLTDNGTNRGGHLDQSSGGRWNGTTPVDVAQHGSTQVNGENIVRVSHETDTGNHDHLGSGPSETGIVDFLQGQSSSFQRVLNVGKLADVVFESGLTAGVGNLVGSLDLRHGNYWC</sequence>
<dbReference type="AlphaFoldDB" id="C4Y9M0"/>
<dbReference type="InParanoid" id="C4Y9M0"/>
<feature type="compositionally biased region" description="Basic and acidic residues" evidence="1">
    <location>
        <begin position="290"/>
        <end position="309"/>
    </location>
</feature>
<feature type="compositionally biased region" description="Polar residues" evidence="1">
    <location>
        <begin position="61"/>
        <end position="92"/>
    </location>
</feature>
<dbReference type="KEGG" id="clu:CLUG_04910"/>
<evidence type="ECO:0000256" key="1">
    <source>
        <dbReference type="SAM" id="MobiDB-lite"/>
    </source>
</evidence>
<feature type="compositionally biased region" description="Polar residues" evidence="1">
    <location>
        <begin position="1"/>
        <end position="12"/>
    </location>
</feature>
<feature type="region of interest" description="Disordered" evidence="1">
    <location>
        <begin position="46"/>
        <end position="92"/>
    </location>
</feature>
<reference evidence="2 3" key="1">
    <citation type="journal article" date="2009" name="Nature">
        <title>Evolution of pathogenicity and sexual reproduction in eight Candida genomes.</title>
        <authorList>
            <person name="Butler G."/>
            <person name="Rasmussen M.D."/>
            <person name="Lin M.F."/>
            <person name="Santos M.A."/>
            <person name="Sakthikumar S."/>
            <person name="Munro C.A."/>
            <person name="Rheinbay E."/>
            <person name="Grabherr M."/>
            <person name="Forche A."/>
            <person name="Reedy J.L."/>
            <person name="Agrafioti I."/>
            <person name="Arnaud M.B."/>
            <person name="Bates S."/>
            <person name="Brown A.J."/>
            <person name="Brunke S."/>
            <person name="Costanzo M.C."/>
            <person name="Fitzpatrick D.A."/>
            <person name="de Groot P.W."/>
            <person name="Harris D."/>
            <person name="Hoyer L.L."/>
            <person name="Hube B."/>
            <person name="Klis F.M."/>
            <person name="Kodira C."/>
            <person name="Lennard N."/>
            <person name="Logue M.E."/>
            <person name="Martin R."/>
            <person name="Neiman A.M."/>
            <person name="Nikolaou E."/>
            <person name="Quail M.A."/>
            <person name="Quinn J."/>
            <person name="Santos M.C."/>
            <person name="Schmitzberger F.F."/>
            <person name="Sherlock G."/>
            <person name="Shah P."/>
            <person name="Silverstein K.A."/>
            <person name="Skrzypek M.S."/>
            <person name="Soll D."/>
            <person name="Staggs R."/>
            <person name="Stansfield I."/>
            <person name="Stumpf M.P."/>
            <person name="Sudbery P.E."/>
            <person name="Srikantha T."/>
            <person name="Zeng Q."/>
            <person name="Berman J."/>
            <person name="Berriman M."/>
            <person name="Heitman J."/>
            <person name="Gow N.A."/>
            <person name="Lorenz M.C."/>
            <person name="Birren B.W."/>
            <person name="Kellis M."/>
            <person name="Cuomo C.A."/>
        </authorList>
    </citation>
    <scope>NUCLEOTIDE SEQUENCE [LARGE SCALE GENOMIC DNA]</scope>
    <source>
        <strain evidence="2 3">ATCC 42720</strain>
    </source>
</reference>
<accession>C4Y9M0</accession>
<dbReference type="EMBL" id="CH408081">
    <property type="protein sequence ID" value="EEQ40781.1"/>
    <property type="molecule type" value="Genomic_DNA"/>
</dbReference>
<evidence type="ECO:0000313" key="3">
    <source>
        <dbReference type="Proteomes" id="UP000007703"/>
    </source>
</evidence>
<feature type="region of interest" description="Disordered" evidence="1">
    <location>
        <begin position="245"/>
        <end position="324"/>
    </location>
</feature>
<dbReference type="VEuPathDB" id="FungiDB:CLUG_04910"/>
<feature type="region of interest" description="Disordered" evidence="1">
    <location>
        <begin position="339"/>
        <end position="372"/>
    </location>
</feature>
<gene>
    <name evidence="2" type="ORF">CLUG_04910</name>
</gene>
<feature type="compositionally biased region" description="Polar residues" evidence="1">
    <location>
        <begin position="357"/>
        <end position="368"/>
    </location>
</feature>
<proteinExistence type="predicted"/>
<feature type="compositionally biased region" description="Basic and acidic residues" evidence="1">
    <location>
        <begin position="13"/>
        <end position="29"/>
    </location>
</feature>
<feature type="region of interest" description="Disordered" evidence="1">
    <location>
        <begin position="1"/>
        <end position="29"/>
    </location>
</feature>
<dbReference type="HOGENOM" id="CLU_597164_0_0_1"/>
<evidence type="ECO:0000313" key="2">
    <source>
        <dbReference type="EMBL" id="EEQ40781.1"/>
    </source>
</evidence>
<dbReference type="Proteomes" id="UP000007703">
    <property type="component" value="Unassembled WGS sequence"/>
</dbReference>
<protein>
    <submittedName>
        <fullName evidence="2">Uncharacterized protein</fullName>
    </submittedName>
</protein>
<feature type="compositionally biased region" description="Polar residues" evidence="1">
    <location>
        <begin position="245"/>
        <end position="257"/>
    </location>
</feature>
<dbReference type="OrthoDB" id="10657031at2759"/>
<organism evidence="2 3">
    <name type="scientific">Clavispora lusitaniae (strain ATCC 42720)</name>
    <name type="common">Yeast</name>
    <name type="synonym">Candida lusitaniae</name>
    <dbReference type="NCBI Taxonomy" id="306902"/>
    <lineage>
        <taxon>Eukaryota</taxon>
        <taxon>Fungi</taxon>
        <taxon>Dikarya</taxon>
        <taxon>Ascomycota</taxon>
        <taxon>Saccharomycotina</taxon>
        <taxon>Pichiomycetes</taxon>
        <taxon>Metschnikowiaceae</taxon>
        <taxon>Clavispora</taxon>
    </lineage>
</organism>